<organism evidence="3">
    <name type="scientific">Salpingoeca rosetta (strain ATCC 50818 / BSB-021)</name>
    <dbReference type="NCBI Taxonomy" id="946362"/>
    <lineage>
        <taxon>Eukaryota</taxon>
        <taxon>Choanoflagellata</taxon>
        <taxon>Craspedida</taxon>
        <taxon>Salpingoecidae</taxon>
        <taxon>Salpingoeca</taxon>
    </lineage>
</organism>
<dbReference type="KEGG" id="sre:PTSG_03569"/>
<keyword evidence="3" id="KW-1185">Reference proteome</keyword>
<name>F2U5Z5_SALR5</name>
<protein>
    <submittedName>
        <fullName evidence="2">Uncharacterized protein</fullName>
    </submittedName>
</protein>
<dbReference type="InParanoid" id="F2U5Z5"/>
<feature type="region of interest" description="Disordered" evidence="1">
    <location>
        <begin position="1"/>
        <end position="26"/>
    </location>
</feature>
<dbReference type="GeneID" id="16075881"/>
<accession>F2U5Z5</accession>
<proteinExistence type="predicted"/>
<sequence length="218" mass="23041">MDGTGSAAVAERGQQGRAVPAEAAKEEDVVVQSSVFRFFGELSLDSSDGGGVDGDASSAARSGDDAQDDDHARHLRDGVIALLQTLSTTFDQGAITPATWHQLAQGLVDECKARLRGDYLEAPALIVIVSSSLMWCSFVWLVGRSLAQHVPTEAVAGEPCHNTAIVICPPSELHACIQAIRSQGPRSPASGSYELLRNLSSTVNQTPPEPPAKDHLEE</sequence>
<gene>
    <name evidence="2" type="ORF">PTSG_03569</name>
</gene>
<evidence type="ECO:0000256" key="1">
    <source>
        <dbReference type="SAM" id="MobiDB-lite"/>
    </source>
</evidence>
<reference evidence="2" key="1">
    <citation type="submission" date="2009-08" db="EMBL/GenBank/DDBJ databases">
        <title>Annotation of Salpingoeca rosetta.</title>
        <authorList>
            <consortium name="The Broad Institute Genome Sequencing Platform"/>
            <person name="Russ C."/>
            <person name="Cuomo C."/>
            <person name="Burger G."/>
            <person name="Gray M.W."/>
            <person name="Holland P.W.H."/>
            <person name="King N."/>
            <person name="Lang F.B.F."/>
            <person name="Roger A.J."/>
            <person name="Ruiz-Trillo I."/>
            <person name="Young S.K."/>
            <person name="Zeng Q."/>
            <person name="Gargeya S."/>
            <person name="Alvarado L."/>
            <person name="Berlin A."/>
            <person name="Chapman S.B."/>
            <person name="Chen Z."/>
            <person name="Freedman E."/>
            <person name="Gellesch M."/>
            <person name="Goldberg J."/>
            <person name="Griggs A."/>
            <person name="Gujja S."/>
            <person name="Heilman E."/>
            <person name="Heiman D."/>
            <person name="Howarth C."/>
            <person name="Mehta T."/>
            <person name="Neiman D."/>
            <person name="Pearson M."/>
            <person name="Roberts A."/>
            <person name="Saif S."/>
            <person name="Shea T."/>
            <person name="Shenoy N."/>
            <person name="Sisk P."/>
            <person name="Stolte C."/>
            <person name="Sykes S."/>
            <person name="White J."/>
            <person name="Yandava C."/>
            <person name="Haas B."/>
            <person name="Nusbaum C."/>
            <person name="Birren B."/>
        </authorList>
    </citation>
    <scope>NUCLEOTIDE SEQUENCE [LARGE SCALE GENOMIC DNA]</scope>
    <source>
        <strain evidence="2">ATCC 50818</strain>
    </source>
</reference>
<feature type="region of interest" description="Disordered" evidence="1">
    <location>
        <begin position="198"/>
        <end position="218"/>
    </location>
</feature>
<dbReference type="Proteomes" id="UP000007799">
    <property type="component" value="Unassembled WGS sequence"/>
</dbReference>
<feature type="region of interest" description="Disordered" evidence="1">
    <location>
        <begin position="42"/>
        <end position="70"/>
    </location>
</feature>
<dbReference type="AlphaFoldDB" id="F2U5Z5"/>
<evidence type="ECO:0000313" key="3">
    <source>
        <dbReference type="Proteomes" id="UP000007799"/>
    </source>
</evidence>
<dbReference type="RefSeq" id="XP_004995300.1">
    <property type="nucleotide sequence ID" value="XM_004995243.1"/>
</dbReference>
<dbReference type="EMBL" id="GL832962">
    <property type="protein sequence ID" value="EGD82936.1"/>
    <property type="molecule type" value="Genomic_DNA"/>
</dbReference>
<evidence type="ECO:0000313" key="2">
    <source>
        <dbReference type="EMBL" id="EGD82936.1"/>
    </source>
</evidence>